<dbReference type="InterPro" id="IPR029063">
    <property type="entry name" value="SAM-dependent_MTases_sf"/>
</dbReference>
<dbReference type="GO" id="GO:0008168">
    <property type="term" value="F:methyltransferase activity"/>
    <property type="evidence" value="ECO:0007669"/>
    <property type="project" value="UniProtKB-KW"/>
</dbReference>
<gene>
    <name evidence="3" type="ORF">WJX64_08475</name>
</gene>
<organism evidence="3 4">
    <name type="scientific">Leifsonia stereocauli</name>
    <dbReference type="NCBI Taxonomy" id="3134136"/>
    <lineage>
        <taxon>Bacteria</taxon>
        <taxon>Bacillati</taxon>
        <taxon>Actinomycetota</taxon>
        <taxon>Actinomycetes</taxon>
        <taxon>Micrococcales</taxon>
        <taxon>Microbacteriaceae</taxon>
        <taxon>Leifsonia</taxon>
    </lineage>
</organism>
<dbReference type="Proteomes" id="UP001425155">
    <property type="component" value="Unassembled WGS sequence"/>
</dbReference>
<dbReference type="EMBL" id="JBCLVG010000001">
    <property type="protein sequence ID" value="MEN1946578.1"/>
    <property type="molecule type" value="Genomic_DNA"/>
</dbReference>
<dbReference type="NCBIfam" id="TIGR01444">
    <property type="entry name" value="fkbM_fam"/>
    <property type="match status" value="1"/>
</dbReference>
<keyword evidence="3" id="KW-0489">Methyltransferase</keyword>
<name>A0ABU9W3K4_9MICO</name>
<dbReference type="PANTHER" id="PTHR34203">
    <property type="entry name" value="METHYLTRANSFERASE, FKBM FAMILY PROTEIN"/>
    <property type="match status" value="1"/>
</dbReference>
<proteinExistence type="predicted"/>
<dbReference type="SUPFAM" id="SSF53335">
    <property type="entry name" value="S-adenosyl-L-methionine-dependent methyltransferases"/>
    <property type="match status" value="1"/>
</dbReference>
<accession>A0ABU9W3K4</accession>
<keyword evidence="1" id="KW-0175">Coiled coil</keyword>
<dbReference type="InterPro" id="IPR006342">
    <property type="entry name" value="FkbM_mtfrase"/>
</dbReference>
<feature type="coiled-coil region" evidence="1">
    <location>
        <begin position="308"/>
        <end position="342"/>
    </location>
</feature>
<dbReference type="Pfam" id="PF05050">
    <property type="entry name" value="Methyltransf_21"/>
    <property type="match status" value="1"/>
</dbReference>
<dbReference type="RefSeq" id="WP_342113013.1">
    <property type="nucleotide sequence ID" value="NZ_JBCAUN010000001.1"/>
</dbReference>
<feature type="domain" description="Methyltransferase FkbM" evidence="2">
    <location>
        <begin position="57"/>
        <end position="201"/>
    </location>
</feature>
<evidence type="ECO:0000313" key="4">
    <source>
        <dbReference type="Proteomes" id="UP001425155"/>
    </source>
</evidence>
<dbReference type="GO" id="GO:0032259">
    <property type="term" value="P:methylation"/>
    <property type="evidence" value="ECO:0007669"/>
    <property type="project" value="UniProtKB-KW"/>
</dbReference>
<dbReference type="Gene3D" id="3.40.50.150">
    <property type="entry name" value="Vaccinia Virus protein VP39"/>
    <property type="match status" value="1"/>
</dbReference>
<evidence type="ECO:0000313" key="3">
    <source>
        <dbReference type="EMBL" id="MEN1946578.1"/>
    </source>
</evidence>
<evidence type="ECO:0000259" key="2">
    <source>
        <dbReference type="Pfam" id="PF05050"/>
    </source>
</evidence>
<dbReference type="PANTHER" id="PTHR34203:SF15">
    <property type="entry name" value="SLL1173 PROTEIN"/>
    <property type="match status" value="1"/>
</dbReference>
<reference evidence="3 4" key="1">
    <citation type="submission" date="2024-03" db="EMBL/GenBank/DDBJ databases">
        <title>YIM 134122 draft genome.</title>
        <authorList>
            <person name="Zuo S."/>
            <person name="Xiong L."/>
        </authorList>
    </citation>
    <scope>NUCLEOTIDE SEQUENCE [LARGE SCALE GENOMIC DNA]</scope>
    <source>
        <strain evidence="3 4">YIM 134122</strain>
    </source>
</reference>
<dbReference type="InterPro" id="IPR052514">
    <property type="entry name" value="SAM-dependent_MTase"/>
</dbReference>
<keyword evidence="4" id="KW-1185">Reference proteome</keyword>
<comment type="caution">
    <text evidence="3">The sequence shown here is derived from an EMBL/GenBank/DDBJ whole genome shotgun (WGS) entry which is preliminary data.</text>
</comment>
<protein>
    <submittedName>
        <fullName evidence="3">FkbM family methyltransferase</fullName>
    </submittedName>
</protein>
<keyword evidence="3" id="KW-0808">Transferase</keyword>
<evidence type="ECO:0000256" key="1">
    <source>
        <dbReference type="SAM" id="Coils"/>
    </source>
</evidence>
<sequence length="374" mass="41013">MTGDVAWITSRIGYPIAVDPSDARGQTLVKTDGAFNVDSHRLWETLVGLQTWDIVVDVGCNYGEMISSVDLSSVGRVVAFEPNSRILPFLRRTIDELPWAVELVEAAVADHESEAEDFADDLSWSGSSRLGDDLEATAASHDVAITEVRVTTLSAAIGDSAGKSACIKIDVEGREQLVLDGGIAFFDRLAHAVVMIEILHMPRETLLGLRDRWTIHVFDRTTGGLLRLPDEDAVAERILDSRWIYPQDAVLVPRAERHSAAIDAYGEPTGSDALLLMGVLEDRTRSLSERDATIERQAGALGSRDHQLAQLRAQVETLAAESDREQLEAAAVRAELEALRGERAAWLGSRSYWLTRPLRALTATIGRVSPRGRR</sequence>